<dbReference type="GO" id="GO:0000287">
    <property type="term" value="F:magnesium ion binding"/>
    <property type="evidence" value="ECO:0007669"/>
    <property type="project" value="InterPro"/>
</dbReference>
<evidence type="ECO:0000256" key="1">
    <source>
        <dbReference type="SAM" id="MobiDB-lite"/>
    </source>
</evidence>
<dbReference type="InterPro" id="IPR036614">
    <property type="entry name" value="RusA-like_sf"/>
</dbReference>
<evidence type="ECO:0000313" key="3">
    <source>
        <dbReference type="Proteomes" id="UP001055247"/>
    </source>
</evidence>
<dbReference type="Pfam" id="PF05866">
    <property type="entry name" value="RusA"/>
    <property type="match status" value="1"/>
</dbReference>
<accession>A0AAV4ZPA7</accession>
<proteinExistence type="predicted"/>
<feature type="compositionally biased region" description="Low complexity" evidence="1">
    <location>
        <begin position="21"/>
        <end position="33"/>
    </location>
</feature>
<keyword evidence="3" id="KW-1185">Reference proteome</keyword>
<dbReference type="Gene3D" id="3.30.1330.70">
    <property type="entry name" value="Holliday junction resolvase RusA"/>
    <property type="match status" value="1"/>
</dbReference>
<comment type="caution">
    <text evidence="2">The sequence shown here is derived from an EMBL/GenBank/DDBJ whole genome shotgun (WGS) entry which is preliminary data.</text>
</comment>
<dbReference type="GO" id="GO:0006310">
    <property type="term" value="P:DNA recombination"/>
    <property type="evidence" value="ECO:0007669"/>
    <property type="project" value="InterPro"/>
</dbReference>
<dbReference type="SUPFAM" id="SSF103084">
    <property type="entry name" value="Holliday junction resolvase RusA"/>
    <property type="match status" value="1"/>
</dbReference>
<dbReference type="RefSeq" id="WP_238230223.1">
    <property type="nucleotide sequence ID" value="NZ_BPQO01000011.1"/>
</dbReference>
<reference evidence="2" key="1">
    <citation type="journal article" date="2016" name="Front. Microbiol.">
        <title>Genome Sequence of the Piezophilic, Mesophilic Sulfate-Reducing Bacterium Desulfovibrio indicus J2T.</title>
        <authorList>
            <person name="Cao J."/>
            <person name="Maignien L."/>
            <person name="Shao Z."/>
            <person name="Alain K."/>
            <person name="Jebbar M."/>
        </authorList>
    </citation>
    <scope>NUCLEOTIDE SEQUENCE</scope>
    <source>
        <strain evidence="2">DSM 16372</strain>
    </source>
</reference>
<dbReference type="Proteomes" id="UP001055247">
    <property type="component" value="Unassembled WGS sequence"/>
</dbReference>
<dbReference type="AlphaFoldDB" id="A0AAV4ZPA7"/>
<protein>
    <submittedName>
        <fullName evidence="2">Uncharacterized protein</fullName>
    </submittedName>
</protein>
<sequence>MGARISESEARRLGIACAAPGARTKAAATGRRAAPPRKPAKGGRLPNALAPFPEVSFAVSLEPRPKERPRTFLPPAELARAFAAAQGNPSRFLSIVRGGDEDTRIRHHTYTPKQTAAFEGAVRMAGAAAMRGREPIAVSMGIDAILAFDGDAGLWPTDNTDGDLDNLVKAVLDAVNGVVFKDDRLVVEMRLAKICLPEPAIALRVRPADPTLGGLLDLLTHGTRR</sequence>
<dbReference type="EMBL" id="BPQO01000011">
    <property type="protein sequence ID" value="GJD89400.1"/>
    <property type="molecule type" value="Genomic_DNA"/>
</dbReference>
<dbReference type="GO" id="GO:0006281">
    <property type="term" value="P:DNA repair"/>
    <property type="evidence" value="ECO:0007669"/>
    <property type="project" value="InterPro"/>
</dbReference>
<reference evidence="2" key="2">
    <citation type="submission" date="2021-08" db="EMBL/GenBank/DDBJ databases">
        <authorList>
            <person name="Tani A."/>
            <person name="Ola A."/>
            <person name="Ogura Y."/>
            <person name="Katsura K."/>
            <person name="Hayashi T."/>
        </authorList>
    </citation>
    <scope>NUCLEOTIDE SEQUENCE</scope>
    <source>
        <strain evidence="2">DSM 16372</strain>
    </source>
</reference>
<gene>
    <name evidence="2" type="ORF">BHAOGJBA_2927</name>
</gene>
<evidence type="ECO:0000313" key="2">
    <source>
        <dbReference type="EMBL" id="GJD89400.1"/>
    </source>
</evidence>
<organism evidence="2 3">
    <name type="scientific">Methylobacterium hispanicum</name>
    <dbReference type="NCBI Taxonomy" id="270350"/>
    <lineage>
        <taxon>Bacteria</taxon>
        <taxon>Pseudomonadati</taxon>
        <taxon>Pseudomonadota</taxon>
        <taxon>Alphaproteobacteria</taxon>
        <taxon>Hyphomicrobiales</taxon>
        <taxon>Methylobacteriaceae</taxon>
        <taxon>Methylobacterium</taxon>
    </lineage>
</organism>
<dbReference type="InterPro" id="IPR008822">
    <property type="entry name" value="Endonuclease_RusA-like"/>
</dbReference>
<feature type="region of interest" description="Disordered" evidence="1">
    <location>
        <begin position="21"/>
        <end position="47"/>
    </location>
</feature>
<name>A0AAV4ZPA7_9HYPH</name>